<accession>A0A0F7C092</accession>
<proteinExistence type="predicted"/>
<evidence type="ECO:0000256" key="1">
    <source>
        <dbReference type="SAM" id="Phobius"/>
    </source>
</evidence>
<gene>
    <name evidence="2" type="ORF">EX87_14300</name>
</gene>
<dbReference type="AlphaFoldDB" id="A0A0F7C092"/>
<feature type="transmembrane region" description="Helical" evidence="1">
    <location>
        <begin position="47"/>
        <end position="65"/>
    </location>
</feature>
<evidence type="ECO:0000313" key="2">
    <source>
        <dbReference type="EMBL" id="AKF94689.1"/>
    </source>
</evidence>
<name>A0A0F7C092_BRELA</name>
<protein>
    <submittedName>
        <fullName evidence="2">Uncharacterized protein</fullName>
    </submittedName>
</protein>
<organism evidence="2">
    <name type="scientific">Brevibacillus laterosporus</name>
    <name type="common">Bacillus laterosporus</name>
    <dbReference type="NCBI Taxonomy" id="1465"/>
    <lineage>
        <taxon>Bacteria</taxon>
        <taxon>Bacillati</taxon>
        <taxon>Bacillota</taxon>
        <taxon>Bacilli</taxon>
        <taxon>Bacillales</taxon>
        <taxon>Paenibacillaceae</taxon>
        <taxon>Brevibacillus</taxon>
    </lineage>
</organism>
<dbReference type="EMBL" id="CP011074">
    <property type="protein sequence ID" value="AKF94689.1"/>
    <property type="molecule type" value="Genomic_DNA"/>
</dbReference>
<sequence>MKTTGLIITSLGLIGLSLVLGMAKLTMYVDKMIGSYHPDWTKYLEMGTIFPVIIVLVIGIVCLFIKQK</sequence>
<dbReference type="RefSeq" id="WP_031413827.1">
    <property type="nucleotide sequence ID" value="NZ_CP011074.1"/>
</dbReference>
<keyword evidence="1" id="KW-1133">Transmembrane helix</keyword>
<keyword evidence="1" id="KW-0472">Membrane</keyword>
<keyword evidence="1" id="KW-0812">Transmembrane</keyword>
<reference evidence="2" key="1">
    <citation type="submission" date="2015-03" db="EMBL/GenBank/DDBJ databases">
        <title>MIGS Cultured Bacterial/Archaeal sample from Brevibacillus laterosporus.</title>
        <authorList>
            <person name="Zeng D."/>
            <person name="Zhu L."/>
            <person name="Dong G."/>
            <person name="Ye W."/>
            <person name="Ren D."/>
            <person name="Wu L."/>
            <person name="Xu J."/>
            <person name="Li G."/>
            <person name="Guo L."/>
        </authorList>
    </citation>
    <scope>NUCLEOTIDE SEQUENCE</scope>
    <source>
        <strain evidence="2">B9</strain>
    </source>
</reference>